<organism evidence="9 10">
    <name type="scientific">Antiquaquibacter oligotrophicus</name>
    <dbReference type="NCBI Taxonomy" id="2880260"/>
    <lineage>
        <taxon>Bacteria</taxon>
        <taxon>Bacillati</taxon>
        <taxon>Actinomycetota</taxon>
        <taxon>Actinomycetes</taxon>
        <taxon>Micrococcales</taxon>
        <taxon>Microbacteriaceae</taxon>
        <taxon>Antiquaquibacter</taxon>
    </lineage>
</organism>
<evidence type="ECO:0000256" key="6">
    <source>
        <dbReference type="ARBA" id="ARBA00023136"/>
    </source>
</evidence>
<feature type="compositionally biased region" description="Basic and acidic residues" evidence="7">
    <location>
        <begin position="380"/>
        <end position="389"/>
    </location>
</feature>
<feature type="transmembrane region" description="Helical" evidence="8">
    <location>
        <begin position="346"/>
        <end position="364"/>
    </location>
</feature>
<dbReference type="EC" id="2.7.8.35" evidence="9"/>
<feature type="transmembrane region" description="Helical" evidence="8">
    <location>
        <begin position="167"/>
        <end position="185"/>
    </location>
</feature>
<feature type="transmembrane region" description="Helical" evidence="8">
    <location>
        <begin position="81"/>
        <end position="99"/>
    </location>
</feature>
<name>A0ABT6KLG2_9MICO</name>
<dbReference type="PROSITE" id="PS01348">
    <property type="entry name" value="MRAY_2"/>
    <property type="match status" value="1"/>
</dbReference>
<evidence type="ECO:0000313" key="10">
    <source>
        <dbReference type="Proteomes" id="UP001160142"/>
    </source>
</evidence>
<protein>
    <submittedName>
        <fullName evidence="9">UDP-GlcNAc:undecaprenyl-phosphate GlcNAc-1-phosphate transferase</fullName>
        <ecNumber evidence="9">2.7.8.33</ecNumber>
        <ecNumber evidence="9">2.7.8.35</ecNumber>
    </submittedName>
</protein>
<feature type="region of interest" description="Disordered" evidence="7">
    <location>
        <begin position="379"/>
        <end position="418"/>
    </location>
</feature>
<reference evidence="9 10" key="1">
    <citation type="submission" date="2023-04" db="EMBL/GenBank/DDBJ databases">
        <title>Genome Encyclopedia of Bacteria and Archaea VI: Functional Genomics of Type Strains.</title>
        <authorList>
            <person name="Whitman W."/>
        </authorList>
    </citation>
    <scope>NUCLEOTIDE SEQUENCE [LARGE SCALE GENOMIC DNA]</scope>
    <source>
        <strain evidence="9 10">SG_E_30_P1</strain>
    </source>
</reference>
<keyword evidence="5 8" id="KW-1133">Transmembrane helix</keyword>
<dbReference type="InterPro" id="IPR000715">
    <property type="entry name" value="Glycosyl_transferase_4"/>
</dbReference>
<dbReference type="PANTHER" id="PTHR22926:SF3">
    <property type="entry name" value="UNDECAPRENYL-PHOSPHATE ALPHA-N-ACETYLGLUCOSAMINYL 1-PHOSPHATE TRANSFERASE"/>
    <property type="match status" value="1"/>
</dbReference>
<dbReference type="Proteomes" id="UP001160142">
    <property type="component" value="Unassembled WGS sequence"/>
</dbReference>
<evidence type="ECO:0000256" key="8">
    <source>
        <dbReference type="SAM" id="Phobius"/>
    </source>
</evidence>
<keyword evidence="10" id="KW-1185">Reference proteome</keyword>
<sequence length="418" mass="44549">MRIVFYVLVTGISAVVTFGLAWLIWRLSTKYKLYPGIRERDVHTTPTPRLGGVAMFLGVLAAFGAASFIPQLSLVYADPAPVLGLLGAALIIVLLGVADDLWDLDWLTKLAGQIIAAGLLAWQGFQLSTLPIGGQVIVSPYVSLIITILAIVLVMNAINFIDGLDGLVAGVALIANGVFFVYVYILQARAQTEYFNLASLTTAVLIGACIGFLPLNFHPAKLFMGDAGALLVGLLMAASAISVTGAVDPGIIAQPDIFNAYFLAAYIPILLPFAVLIVPLLDFGMAIVRRLRAGKSPFSADRKHLHHRLLDMGHSHLHAVLLFYGWTLVVAVGSLGYVFLPWYLPTLFIAVGLAICTVITLAPLSRHKALELAAQAAAKEGSDDARFDGLDAASESESDDDLDLDSTAPQTAPRKATS</sequence>
<accession>A0ABT6KLG2</accession>
<dbReference type="CDD" id="cd06853">
    <property type="entry name" value="GT_WecA_like"/>
    <property type="match status" value="1"/>
</dbReference>
<evidence type="ECO:0000256" key="7">
    <source>
        <dbReference type="SAM" id="MobiDB-lite"/>
    </source>
</evidence>
<dbReference type="EC" id="2.7.8.33" evidence="9"/>
<dbReference type="InterPro" id="IPR018480">
    <property type="entry name" value="PNAcMuramoyl-5peptid_Trfase_CS"/>
</dbReference>
<feature type="compositionally biased region" description="Acidic residues" evidence="7">
    <location>
        <begin position="394"/>
        <end position="404"/>
    </location>
</feature>
<feature type="transmembrane region" description="Helical" evidence="8">
    <location>
        <begin position="259"/>
        <end position="281"/>
    </location>
</feature>
<gene>
    <name evidence="9" type="ORF">M2152_000732</name>
</gene>
<keyword evidence="3 9" id="KW-0808">Transferase</keyword>
<evidence type="ECO:0000256" key="2">
    <source>
        <dbReference type="ARBA" id="ARBA00022475"/>
    </source>
</evidence>
<keyword evidence="2" id="KW-1003">Cell membrane</keyword>
<feature type="transmembrane region" description="Helical" evidence="8">
    <location>
        <begin position="227"/>
        <end position="247"/>
    </location>
</feature>
<evidence type="ECO:0000313" key="9">
    <source>
        <dbReference type="EMBL" id="MDH6180550.1"/>
    </source>
</evidence>
<evidence type="ECO:0000256" key="5">
    <source>
        <dbReference type="ARBA" id="ARBA00022989"/>
    </source>
</evidence>
<comment type="subcellular location">
    <subcellularLocation>
        <location evidence="1">Cell membrane</location>
        <topology evidence="1">Multi-pass membrane protein</topology>
    </subcellularLocation>
</comment>
<dbReference type="EMBL" id="JARXVQ010000001">
    <property type="protein sequence ID" value="MDH6180550.1"/>
    <property type="molecule type" value="Genomic_DNA"/>
</dbReference>
<evidence type="ECO:0000256" key="4">
    <source>
        <dbReference type="ARBA" id="ARBA00022692"/>
    </source>
</evidence>
<feature type="transmembrane region" description="Helical" evidence="8">
    <location>
        <begin position="197"/>
        <end position="215"/>
    </location>
</feature>
<dbReference type="Pfam" id="PF00953">
    <property type="entry name" value="Glycos_transf_4"/>
    <property type="match status" value="1"/>
</dbReference>
<feature type="transmembrane region" description="Helical" evidence="8">
    <location>
        <begin position="6"/>
        <end position="28"/>
    </location>
</feature>
<evidence type="ECO:0000256" key="1">
    <source>
        <dbReference type="ARBA" id="ARBA00004651"/>
    </source>
</evidence>
<keyword evidence="6 8" id="KW-0472">Membrane</keyword>
<comment type="caution">
    <text evidence="9">The sequence shown here is derived from an EMBL/GenBank/DDBJ whole genome shotgun (WGS) entry which is preliminary data.</text>
</comment>
<feature type="transmembrane region" description="Helical" evidence="8">
    <location>
        <begin position="137"/>
        <end position="155"/>
    </location>
</feature>
<dbReference type="PANTHER" id="PTHR22926">
    <property type="entry name" value="PHOSPHO-N-ACETYLMURAMOYL-PENTAPEPTIDE-TRANSFERASE"/>
    <property type="match status" value="1"/>
</dbReference>
<evidence type="ECO:0000256" key="3">
    <source>
        <dbReference type="ARBA" id="ARBA00022679"/>
    </source>
</evidence>
<keyword evidence="4 8" id="KW-0812">Transmembrane</keyword>
<feature type="transmembrane region" description="Helical" evidence="8">
    <location>
        <begin position="317"/>
        <end position="340"/>
    </location>
</feature>
<dbReference type="GO" id="GO:0036380">
    <property type="term" value="F:UDP-N-acetylglucosamine-undecaprenyl-phosphate N-acetylglucosaminephosphotransferase activity"/>
    <property type="evidence" value="ECO:0007669"/>
    <property type="project" value="UniProtKB-EC"/>
</dbReference>
<proteinExistence type="predicted"/>
<feature type="transmembrane region" description="Helical" evidence="8">
    <location>
        <begin position="49"/>
        <end position="69"/>
    </location>
</feature>